<dbReference type="EMBL" id="BAAALD010000106">
    <property type="protein sequence ID" value="GAA1118040.1"/>
    <property type="molecule type" value="Genomic_DNA"/>
</dbReference>
<evidence type="ECO:0008006" key="4">
    <source>
        <dbReference type="Google" id="ProtNLM"/>
    </source>
</evidence>
<dbReference type="RefSeq" id="WP_344627537.1">
    <property type="nucleotide sequence ID" value="NZ_BAAALD010000106.1"/>
</dbReference>
<comment type="caution">
    <text evidence="2">The sequence shown here is derived from an EMBL/GenBank/DDBJ whole genome shotgun (WGS) entry which is preliminary data.</text>
</comment>
<evidence type="ECO:0000256" key="1">
    <source>
        <dbReference type="SAM" id="MobiDB-lite"/>
    </source>
</evidence>
<dbReference type="Proteomes" id="UP001499987">
    <property type="component" value="Unassembled WGS sequence"/>
</dbReference>
<protein>
    <recommendedName>
        <fullName evidence="4">Tetratricopeptide repeat protein</fullName>
    </recommendedName>
</protein>
<proteinExistence type="predicted"/>
<organism evidence="2 3">
    <name type="scientific">Kitasatospora arboriphila</name>
    <dbReference type="NCBI Taxonomy" id="258052"/>
    <lineage>
        <taxon>Bacteria</taxon>
        <taxon>Bacillati</taxon>
        <taxon>Actinomycetota</taxon>
        <taxon>Actinomycetes</taxon>
        <taxon>Kitasatosporales</taxon>
        <taxon>Streptomycetaceae</taxon>
        <taxon>Kitasatospora</taxon>
    </lineage>
</organism>
<gene>
    <name evidence="2" type="ORF">GCM10009663_67600</name>
</gene>
<keyword evidence="3" id="KW-1185">Reference proteome</keyword>
<feature type="compositionally biased region" description="Basic and acidic residues" evidence="1">
    <location>
        <begin position="366"/>
        <end position="378"/>
    </location>
</feature>
<accession>A0ABN1U715</accession>
<reference evidence="2 3" key="1">
    <citation type="journal article" date="2019" name="Int. J. Syst. Evol. Microbiol.">
        <title>The Global Catalogue of Microorganisms (GCM) 10K type strain sequencing project: providing services to taxonomists for standard genome sequencing and annotation.</title>
        <authorList>
            <consortium name="The Broad Institute Genomics Platform"/>
            <consortium name="The Broad Institute Genome Sequencing Center for Infectious Disease"/>
            <person name="Wu L."/>
            <person name="Ma J."/>
        </authorList>
    </citation>
    <scope>NUCLEOTIDE SEQUENCE [LARGE SCALE GENOMIC DNA]</scope>
    <source>
        <strain evidence="2 3">JCM 13002</strain>
    </source>
</reference>
<evidence type="ECO:0000313" key="2">
    <source>
        <dbReference type="EMBL" id="GAA1118040.1"/>
    </source>
</evidence>
<sequence length="437" mass="46969">MTTELAKARDLLDSGDPQGAMRTLRHAADSLAPADCAPLVRRLAEGAGFEDLAEASAAVAAHADRPDVLYAYGYACIERGVSDLAVPALREALRLALAPRRGGLFRRAPETRTAPQQILLELAVALEDEQRHAAAVELLTEHDGLLTDWPGRYLLVHNALMDGRLDTAGRVFAGLGEPSETWRPAADRVRRTLRRSADATPADRRDLRGWHYTLTGGLLATLSPYGFADGMTGRWAFYQDGFDACRRGLDRLAVVLEATGRRPASVALRPDRGSRALGLAAARLLGLPAAPYRPGTPDTLVVAYDLNACEPEVLSALRDRADGEVLFEHATCWTDTPAVSADVCTLLVQHVVAPWEPSLRIGDSGEPERTPADDRTAEELAEEICAAEPEPDEGDGATPADPDELLAAFAARVRGSWLTGPRDRVRSAGPVPSSKFA</sequence>
<feature type="region of interest" description="Disordered" evidence="1">
    <location>
        <begin position="358"/>
        <end position="405"/>
    </location>
</feature>
<evidence type="ECO:0000313" key="3">
    <source>
        <dbReference type="Proteomes" id="UP001499987"/>
    </source>
</evidence>
<name>A0ABN1U715_9ACTN</name>